<dbReference type="GO" id="GO:0022857">
    <property type="term" value="F:transmembrane transporter activity"/>
    <property type="evidence" value="ECO:0007669"/>
    <property type="project" value="InterPro"/>
</dbReference>
<feature type="transmembrane region" description="Helical" evidence="6">
    <location>
        <begin position="250"/>
        <end position="270"/>
    </location>
</feature>
<evidence type="ECO:0000259" key="8">
    <source>
        <dbReference type="Pfam" id="PF00892"/>
    </source>
</evidence>
<dbReference type="EMBL" id="JBDFQZ010000012">
    <property type="protein sequence ID" value="KAK9673361.1"/>
    <property type="molecule type" value="Genomic_DNA"/>
</dbReference>
<evidence type="ECO:0000256" key="7">
    <source>
        <dbReference type="SAM" id="MobiDB-lite"/>
    </source>
</evidence>
<evidence type="ECO:0000256" key="6">
    <source>
        <dbReference type="RuleBase" id="RU363077"/>
    </source>
</evidence>
<dbReference type="Proteomes" id="UP001443914">
    <property type="component" value="Unassembled WGS sequence"/>
</dbReference>
<accession>A0AAW1HBE3</accession>
<evidence type="ECO:0000313" key="10">
    <source>
        <dbReference type="Proteomes" id="UP001443914"/>
    </source>
</evidence>
<organism evidence="9 10">
    <name type="scientific">Saponaria officinalis</name>
    <name type="common">Common soapwort</name>
    <name type="synonym">Lychnis saponaria</name>
    <dbReference type="NCBI Taxonomy" id="3572"/>
    <lineage>
        <taxon>Eukaryota</taxon>
        <taxon>Viridiplantae</taxon>
        <taxon>Streptophyta</taxon>
        <taxon>Embryophyta</taxon>
        <taxon>Tracheophyta</taxon>
        <taxon>Spermatophyta</taxon>
        <taxon>Magnoliopsida</taxon>
        <taxon>eudicotyledons</taxon>
        <taxon>Gunneridae</taxon>
        <taxon>Pentapetalae</taxon>
        <taxon>Caryophyllales</taxon>
        <taxon>Caryophyllaceae</taxon>
        <taxon>Caryophylleae</taxon>
        <taxon>Saponaria</taxon>
    </lineage>
</organism>
<feature type="transmembrane region" description="Helical" evidence="6">
    <location>
        <begin position="77"/>
        <end position="95"/>
    </location>
</feature>
<protein>
    <recommendedName>
        <fullName evidence="6">WAT1-related protein</fullName>
    </recommendedName>
</protein>
<feature type="domain" description="EamA" evidence="8">
    <location>
        <begin position="130"/>
        <end position="268"/>
    </location>
</feature>
<feature type="region of interest" description="Disordered" evidence="7">
    <location>
        <begin position="295"/>
        <end position="317"/>
    </location>
</feature>
<evidence type="ECO:0000256" key="3">
    <source>
        <dbReference type="ARBA" id="ARBA00022692"/>
    </source>
</evidence>
<comment type="caution">
    <text evidence="9">The sequence shown here is derived from an EMBL/GenBank/DDBJ whole genome shotgun (WGS) entry which is preliminary data.</text>
</comment>
<feature type="transmembrane region" description="Helical" evidence="6">
    <location>
        <begin position="193"/>
        <end position="212"/>
    </location>
</feature>
<feature type="transmembrane region" description="Helical" evidence="6">
    <location>
        <begin position="128"/>
        <end position="148"/>
    </location>
</feature>
<proteinExistence type="inferred from homology"/>
<dbReference type="PANTHER" id="PTHR31218">
    <property type="entry name" value="WAT1-RELATED PROTEIN"/>
    <property type="match status" value="1"/>
</dbReference>
<feature type="transmembrane region" description="Helical" evidence="6">
    <location>
        <begin position="14"/>
        <end position="36"/>
    </location>
</feature>
<dbReference type="GO" id="GO:0016020">
    <property type="term" value="C:membrane"/>
    <property type="evidence" value="ECO:0007669"/>
    <property type="project" value="UniProtKB-SubCell"/>
</dbReference>
<feature type="domain" description="EamA" evidence="8">
    <location>
        <begin position="3"/>
        <end position="92"/>
    </location>
</feature>
<keyword evidence="10" id="KW-1185">Reference proteome</keyword>
<keyword evidence="4 6" id="KW-1133">Transmembrane helix</keyword>
<comment type="similarity">
    <text evidence="2 6">Belongs to the drug/metabolite transporter (DMT) superfamily. Plant drug/metabolite exporter (P-DME) (TC 2.A.7.4) family.</text>
</comment>
<evidence type="ECO:0000256" key="1">
    <source>
        <dbReference type="ARBA" id="ARBA00004141"/>
    </source>
</evidence>
<comment type="subcellular location">
    <subcellularLocation>
        <location evidence="1 6">Membrane</location>
        <topology evidence="1 6">Multi-pass membrane protein</topology>
    </subcellularLocation>
</comment>
<dbReference type="InterPro" id="IPR000620">
    <property type="entry name" value="EamA_dom"/>
</dbReference>
<keyword evidence="3 6" id="KW-0812">Transmembrane</keyword>
<dbReference type="AlphaFoldDB" id="A0AAW1HBE3"/>
<keyword evidence="5 6" id="KW-0472">Membrane</keyword>
<name>A0AAW1HBE3_SAPOF</name>
<evidence type="ECO:0000256" key="5">
    <source>
        <dbReference type="ARBA" id="ARBA00023136"/>
    </source>
</evidence>
<dbReference type="SUPFAM" id="SSF103481">
    <property type="entry name" value="Multidrug resistance efflux transporter EmrE"/>
    <property type="match status" value="2"/>
</dbReference>
<feature type="compositionally biased region" description="Basic and acidic residues" evidence="7">
    <location>
        <begin position="295"/>
        <end position="304"/>
    </location>
</feature>
<evidence type="ECO:0000313" key="9">
    <source>
        <dbReference type="EMBL" id="KAK9673361.1"/>
    </source>
</evidence>
<dbReference type="InterPro" id="IPR037185">
    <property type="entry name" value="EmrE-like"/>
</dbReference>
<sequence length="317" mass="35199">MLFRNTRPNFTKQILFQIFLCSIFGACLNQILYFVGLKKSTATIAAALTNMLPALTFVLALAFRLERVEIKRRGSQAKVVGTMICVGGAMLLKFFHGQKIHISQPNLHWTYLDHTMEHHFGPIKYPNFILGPLFLLLSSVAMATWYILQAKVNENFKAPYTSSALMCFMGCIQCVAVAACANHTISDWSLKSWIRLLSSIYAGLVSSALACYLMSWTIQRKGPLFVSVFSPLLLVAVAFLSWGFQIEKLYVGTVIGSVLIVAGLYTVLWGKSKEIIDVTREIASAEALDRVSETQDIGKQHQSAELKNISSDPSLSN</sequence>
<feature type="transmembrane region" description="Helical" evidence="6">
    <location>
        <begin position="42"/>
        <end position="65"/>
    </location>
</feature>
<feature type="transmembrane region" description="Helical" evidence="6">
    <location>
        <begin position="224"/>
        <end position="244"/>
    </location>
</feature>
<gene>
    <name evidence="9" type="ORF">RND81_12G162600</name>
</gene>
<feature type="compositionally biased region" description="Polar residues" evidence="7">
    <location>
        <begin position="305"/>
        <end position="317"/>
    </location>
</feature>
<reference evidence="9" key="1">
    <citation type="submission" date="2024-03" db="EMBL/GenBank/DDBJ databases">
        <title>WGS assembly of Saponaria officinalis var. Norfolk2.</title>
        <authorList>
            <person name="Jenkins J."/>
            <person name="Shu S."/>
            <person name="Grimwood J."/>
            <person name="Barry K."/>
            <person name="Goodstein D."/>
            <person name="Schmutz J."/>
            <person name="Leebens-Mack J."/>
            <person name="Osbourn A."/>
        </authorList>
    </citation>
    <scope>NUCLEOTIDE SEQUENCE [LARGE SCALE GENOMIC DNA]</scope>
    <source>
        <strain evidence="9">JIC</strain>
    </source>
</reference>
<evidence type="ECO:0000256" key="2">
    <source>
        <dbReference type="ARBA" id="ARBA00007635"/>
    </source>
</evidence>
<feature type="transmembrane region" description="Helical" evidence="6">
    <location>
        <begin position="160"/>
        <end position="181"/>
    </location>
</feature>
<dbReference type="InterPro" id="IPR030184">
    <property type="entry name" value="WAT1-related"/>
</dbReference>
<evidence type="ECO:0000256" key="4">
    <source>
        <dbReference type="ARBA" id="ARBA00022989"/>
    </source>
</evidence>
<dbReference type="PROSITE" id="PS51257">
    <property type="entry name" value="PROKAR_LIPOPROTEIN"/>
    <property type="match status" value="1"/>
</dbReference>
<dbReference type="Pfam" id="PF00892">
    <property type="entry name" value="EamA"/>
    <property type="match status" value="2"/>
</dbReference>